<accession>A0A8I0MJI2</accession>
<organism evidence="1 2">
    <name type="scientific">Citrobacter amalonaticus</name>
    <dbReference type="NCBI Taxonomy" id="35703"/>
    <lineage>
        <taxon>Bacteria</taxon>
        <taxon>Pseudomonadati</taxon>
        <taxon>Pseudomonadota</taxon>
        <taxon>Gammaproteobacteria</taxon>
        <taxon>Enterobacterales</taxon>
        <taxon>Enterobacteriaceae</taxon>
        <taxon>Citrobacter</taxon>
    </lineage>
</organism>
<proteinExistence type="predicted"/>
<dbReference type="AlphaFoldDB" id="A0A8I0MJI2"/>
<gene>
    <name evidence="1" type="ORF">FOT72_08865</name>
</gene>
<name>A0A8I0MJI2_CITAM</name>
<dbReference type="EMBL" id="VKME01000008">
    <property type="protein sequence ID" value="MBE0128118.1"/>
    <property type="molecule type" value="Genomic_DNA"/>
</dbReference>
<evidence type="ECO:0000313" key="2">
    <source>
        <dbReference type="Proteomes" id="UP000656723"/>
    </source>
</evidence>
<comment type="caution">
    <text evidence="1">The sequence shown here is derived from an EMBL/GenBank/DDBJ whole genome shotgun (WGS) entry which is preliminary data.</text>
</comment>
<protein>
    <submittedName>
        <fullName evidence="1">Uncharacterized protein</fullName>
    </submittedName>
</protein>
<evidence type="ECO:0000313" key="1">
    <source>
        <dbReference type="EMBL" id="MBE0128118.1"/>
    </source>
</evidence>
<reference evidence="1" key="1">
    <citation type="submission" date="2019-07" db="EMBL/GenBank/DDBJ databases">
        <title>KPC-2 carbapenem resistent Enterobacterales isolates from Germany.</title>
        <authorList>
            <person name="Yao Y."/>
            <person name="Falgenhauer L."/>
            <person name="Imirzalioglu C."/>
            <person name="Chakraborty T."/>
        </authorList>
    </citation>
    <scope>NUCLEOTIDE SEQUENCE</scope>
    <source>
        <strain evidence="1">CA13304</strain>
    </source>
</reference>
<dbReference type="Proteomes" id="UP000656723">
    <property type="component" value="Unassembled WGS sequence"/>
</dbReference>
<sequence>MFFVNVIVLSATSFSAFTCDIHHTFPAINHQNRLFCGTDHYCHSPFHFEVENNSLQTFYPHR</sequence>
<dbReference type="OrthoDB" id="6631620at2"/>